<dbReference type="InterPro" id="IPR036770">
    <property type="entry name" value="Ankyrin_rpt-contain_sf"/>
</dbReference>
<evidence type="ECO:0000256" key="8">
    <source>
        <dbReference type="SAM" id="Phobius"/>
    </source>
</evidence>
<dbReference type="SMART" id="SM00248">
    <property type="entry name" value="ANK"/>
    <property type="match status" value="3"/>
</dbReference>
<organism evidence="10">
    <name type="scientific">Anthurium amnicola</name>
    <dbReference type="NCBI Taxonomy" id="1678845"/>
    <lineage>
        <taxon>Eukaryota</taxon>
        <taxon>Viridiplantae</taxon>
        <taxon>Streptophyta</taxon>
        <taxon>Embryophyta</taxon>
        <taxon>Tracheophyta</taxon>
        <taxon>Spermatophyta</taxon>
        <taxon>Magnoliopsida</taxon>
        <taxon>Liliopsida</taxon>
        <taxon>Araceae</taxon>
        <taxon>Pothoideae</taxon>
        <taxon>Potheae</taxon>
        <taxon>Anthurium</taxon>
    </lineage>
</organism>
<feature type="transmembrane region" description="Helical" evidence="8">
    <location>
        <begin position="227"/>
        <end position="250"/>
    </location>
</feature>
<keyword evidence="5 7" id="KW-0040">ANK repeat</keyword>
<evidence type="ECO:0000259" key="9">
    <source>
        <dbReference type="Pfam" id="PF13962"/>
    </source>
</evidence>
<evidence type="ECO:0000256" key="6">
    <source>
        <dbReference type="ARBA" id="ARBA00023136"/>
    </source>
</evidence>
<dbReference type="PANTHER" id="PTHR24186:SF50">
    <property type="entry name" value="ANKYRIN REPEAT-CONTAINING PROTEIN ITN1-LIKE ISOFORM X1"/>
    <property type="match status" value="1"/>
</dbReference>
<feature type="transmembrane region" description="Helical" evidence="8">
    <location>
        <begin position="262"/>
        <end position="283"/>
    </location>
</feature>
<dbReference type="InterPro" id="IPR002110">
    <property type="entry name" value="Ankyrin_rpt"/>
</dbReference>
<keyword evidence="6 8" id="KW-0472">Membrane</keyword>
<feature type="repeat" description="ANK" evidence="7">
    <location>
        <begin position="86"/>
        <end position="119"/>
    </location>
</feature>
<keyword evidence="2 8" id="KW-0812">Transmembrane</keyword>
<evidence type="ECO:0000313" key="10">
    <source>
        <dbReference type="EMBL" id="JAT49259.1"/>
    </source>
</evidence>
<dbReference type="PROSITE" id="PS50088">
    <property type="entry name" value="ANK_REPEAT"/>
    <property type="match status" value="1"/>
</dbReference>
<evidence type="ECO:0000256" key="1">
    <source>
        <dbReference type="ARBA" id="ARBA00004141"/>
    </source>
</evidence>
<proteinExistence type="predicted"/>
<reference evidence="10" key="1">
    <citation type="submission" date="2015-07" db="EMBL/GenBank/DDBJ databases">
        <title>Transcriptome Assembly of Anthurium amnicola.</title>
        <authorList>
            <person name="Suzuki J."/>
        </authorList>
    </citation>
    <scope>NUCLEOTIDE SEQUENCE</scope>
</reference>
<name>A0A1D1Y3N0_9ARAE</name>
<evidence type="ECO:0000256" key="2">
    <source>
        <dbReference type="ARBA" id="ARBA00022692"/>
    </source>
</evidence>
<sequence length="344" mass="38320">MILKVDFSAVYFVNTAGNSPLHLCARKGNVTTFDDIVNCCPDSVDLADGNGKNVLHIAIENVKAELVRHILGKKSLAELINHRDNDGNTPLHTAAAKQDERCIFELLKKETLNRKLMNNEGQTAFDVLFIHEISRYSLTWYMAAQIMNSAFWRGDEIAIDHHLGKTFYLLAETVRPTRKENVEKLLVVATLVATVTFAAAFTLPGGYSNDGPSAGGAVLGMMPFFKAFLLTDTLAMLCSTLAVVTVVMDPRQSDKWLDLTDLLVRCSFILMGTAFGTGVYVVLAPDCMWLANGVLFLTLCLPLFTVFQFYYWAKKVFCRAVDLRPYVTEHLREEALCRMVTPTS</sequence>
<evidence type="ECO:0000256" key="7">
    <source>
        <dbReference type="PROSITE-ProRule" id="PRU00023"/>
    </source>
</evidence>
<protein>
    <submittedName>
        <fullName evidence="10">Ankyrin repeat-containing protein At5g02620</fullName>
    </submittedName>
</protein>
<feature type="transmembrane region" description="Helical" evidence="8">
    <location>
        <begin position="289"/>
        <end position="313"/>
    </location>
</feature>
<dbReference type="AlphaFoldDB" id="A0A1D1Y3N0"/>
<evidence type="ECO:0000256" key="4">
    <source>
        <dbReference type="ARBA" id="ARBA00022989"/>
    </source>
</evidence>
<dbReference type="EMBL" id="GDJX01018677">
    <property type="protein sequence ID" value="JAT49259.1"/>
    <property type="molecule type" value="Transcribed_RNA"/>
</dbReference>
<keyword evidence="3" id="KW-0677">Repeat</keyword>
<accession>A0A1D1Y3N0</accession>
<dbReference type="SUPFAM" id="SSF48403">
    <property type="entry name" value="Ankyrin repeat"/>
    <property type="match status" value="1"/>
</dbReference>
<gene>
    <name evidence="10" type="primary">At5g02620_14</name>
    <name evidence="10" type="ORF">g.102897</name>
</gene>
<dbReference type="Gene3D" id="1.25.40.20">
    <property type="entry name" value="Ankyrin repeat-containing domain"/>
    <property type="match status" value="1"/>
</dbReference>
<dbReference type="InterPro" id="IPR026961">
    <property type="entry name" value="PGG_dom"/>
</dbReference>
<dbReference type="Pfam" id="PF12796">
    <property type="entry name" value="Ank_2"/>
    <property type="match status" value="1"/>
</dbReference>
<comment type="subcellular location">
    <subcellularLocation>
        <location evidence="1">Membrane</location>
        <topology evidence="1">Multi-pass membrane protein</topology>
    </subcellularLocation>
</comment>
<keyword evidence="4 8" id="KW-1133">Transmembrane helix</keyword>
<evidence type="ECO:0000256" key="3">
    <source>
        <dbReference type="ARBA" id="ARBA00022737"/>
    </source>
</evidence>
<dbReference type="Pfam" id="PF13962">
    <property type="entry name" value="PGG"/>
    <property type="match status" value="1"/>
</dbReference>
<dbReference type="GO" id="GO:0005886">
    <property type="term" value="C:plasma membrane"/>
    <property type="evidence" value="ECO:0007669"/>
    <property type="project" value="TreeGrafter"/>
</dbReference>
<feature type="domain" description="PGG" evidence="9">
    <location>
        <begin position="179"/>
        <end position="282"/>
    </location>
</feature>
<evidence type="ECO:0000256" key="5">
    <source>
        <dbReference type="ARBA" id="ARBA00023043"/>
    </source>
</evidence>
<dbReference type="PANTHER" id="PTHR24186">
    <property type="entry name" value="PROTEIN PHOSPHATASE 1 REGULATORY SUBUNIT"/>
    <property type="match status" value="1"/>
</dbReference>
<feature type="transmembrane region" description="Helical" evidence="8">
    <location>
        <begin position="185"/>
        <end position="207"/>
    </location>
</feature>